<evidence type="ECO:0000313" key="5">
    <source>
        <dbReference type="EMBL" id="KAG5667885.1"/>
    </source>
</evidence>
<dbReference type="InterPro" id="IPR032675">
    <property type="entry name" value="LRR_dom_sf"/>
</dbReference>
<keyword evidence="1" id="KW-0433">Leucine-rich repeat</keyword>
<keyword evidence="6" id="KW-1185">Reference proteome</keyword>
<organism evidence="5 6">
    <name type="scientific">Polypedilum vanderplanki</name>
    <name type="common">Sleeping chironomid midge</name>
    <dbReference type="NCBI Taxonomy" id="319348"/>
    <lineage>
        <taxon>Eukaryota</taxon>
        <taxon>Metazoa</taxon>
        <taxon>Ecdysozoa</taxon>
        <taxon>Arthropoda</taxon>
        <taxon>Hexapoda</taxon>
        <taxon>Insecta</taxon>
        <taxon>Pterygota</taxon>
        <taxon>Neoptera</taxon>
        <taxon>Endopterygota</taxon>
        <taxon>Diptera</taxon>
        <taxon>Nematocera</taxon>
        <taxon>Chironomoidea</taxon>
        <taxon>Chironomidae</taxon>
        <taxon>Chironominae</taxon>
        <taxon>Polypedilum</taxon>
        <taxon>Polypedilum</taxon>
    </lineage>
</organism>
<keyword evidence="2 4" id="KW-0732">Signal</keyword>
<dbReference type="Gene3D" id="3.80.10.10">
    <property type="entry name" value="Ribonuclease Inhibitor"/>
    <property type="match status" value="1"/>
</dbReference>
<feature type="chain" id="PRO_5039932550" evidence="4">
    <location>
        <begin position="28"/>
        <end position="269"/>
    </location>
</feature>
<dbReference type="AlphaFoldDB" id="A0A9J6BDR4"/>
<accession>A0A9J6BDR4</accession>
<feature type="signal peptide" evidence="4">
    <location>
        <begin position="1"/>
        <end position="27"/>
    </location>
</feature>
<dbReference type="PANTHER" id="PTHR24369:SF210">
    <property type="entry name" value="CHAOPTIN-RELATED"/>
    <property type="match status" value="1"/>
</dbReference>
<dbReference type="PANTHER" id="PTHR24369">
    <property type="entry name" value="ANTIGEN BSP, PUTATIVE-RELATED"/>
    <property type="match status" value="1"/>
</dbReference>
<reference evidence="5" key="1">
    <citation type="submission" date="2021-03" db="EMBL/GenBank/DDBJ databases">
        <title>Chromosome level genome of the anhydrobiotic midge Polypedilum vanderplanki.</title>
        <authorList>
            <person name="Yoshida Y."/>
            <person name="Kikawada T."/>
            <person name="Gusev O."/>
        </authorList>
    </citation>
    <scope>NUCLEOTIDE SEQUENCE</scope>
    <source>
        <strain evidence="5">NIAS01</strain>
        <tissue evidence="5">Whole body or cell culture</tissue>
    </source>
</reference>
<dbReference type="EMBL" id="JADBJN010000004">
    <property type="protein sequence ID" value="KAG5667885.1"/>
    <property type="molecule type" value="Genomic_DNA"/>
</dbReference>
<dbReference type="InterPro" id="IPR050541">
    <property type="entry name" value="LRR_TM_domain-containing"/>
</dbReference>
<name>A0A9J6BDR4_POLVA</name>
<dbReference type="SUPFAM" id="SSF52058">
    <property type="entry name" value="L domain-like"/>
    <property type="match status" value="1"/>
</dbReference>
<gene>
    <name evidence="5" type="ORF">PVAND_015851</name>
</gene>
<dbReference type="OrthoDB" id="4691307at2759"/>
<sequence>MNFRFINKNFKLFFFFFSTQTITLISSKSILECDYDITSDLVYTCEVQDFQIFNNSNLNITGADGPHLPEFSDNTVGGVSIFMAQNLKTFPSGIDNVFKNLYLIRIESCKLKEIHQNDLKVFPKLEILYLRDNQLEFLEANLFEFNLKLQKIWVDHNPLKEIDPMIFSNLPSLESLRIGKCEEMNENFANASDRTQVLDLVKKIESGVCHKKGIEVTTQVTDVPKNNETTTVIIEQETTNENIIKINQSSRINLNILLIGFTLIFCVIN</sequence>
<protein>
    <submittedName>
        <fullName evidence="5">Uncharacterized protein</fullName>
    </submittedName>
</protein>
<keyword evidence="3" id="KW-0677">Repeat</keyword>
<evidence type="ECO:0000313" key="6">
    <source>
        <dbReference type="Proteomes" id="UP001107558"/>
    </source>
</evidence>
<evidence type="ECO:0000256" key="1">
    <source>
        <dbReference type="ARBA" id="ARBA00022614"/>
    </source>
</evidence>
<dbReference type="GO" id="GO:0005886">
    <property type="term" value="C:plasma membrane"/>
    <property type="evidence" value="ECO:0007669"/>
    <property type="project" value="TreeGrafter"/>
</dbReference>
<proteinExistence type="predicted"/>
<evidence type="ECO:0000256" key="3">
    <source>
        <dbReference type="ARBA" id="ARBA00022737"/>
    </source>
</evidence>
<evidence type="ECO:0000256" key="4">
    <source>
        <dbReference type="SAM" id="SignalP"/>
    </source>
</evidence>
<dbReference type="Proteomes" id="UP001107558">
    <property type="component" value="Chromosome 4"/>
</dbReference>
<evidence type="ECO:0000256" key="2">
    <source>
        <dbReference type="ARBA" id="ARBA00022729"/>
    </source>
</evidence>
<comment type="caution">
    <text evidence="5">The sequence shown here is derived from an EMBL/GenBank/DDBJ whole genome shotgun (WGS) entry which is preliminary data.</text>
</comment>